<feature type="transmembrane region" description="Helical" evidence="1">
    <location>
        <begin position="93"/>
        <end position="111"/>
    </location>
</feature>
<keyword evidence="3" id="KW-1185">Reference proteome</keyword>
<dbReference type="Proteomes" id="UP000006038">
    <property type="component" value="Chromosome 11"/>
</dbReference>
<dbReference type="OMA" id="RCLCIRK"/>
<reference evidence="2" key="1">
    <citation type="journal article" date="2013" name="Nat. Commun.">
        <title>Whole-genome sequencing of Oryza brachyantha reveals mechanisms underlying Oryza genome evolution.</title>
        <authorList>
            <person name="Chen J."/>
            <person name="Huang Q."/>
            <person name="Gao D."/>
            <person name="Wang J."/>
            <person name="Lang Y."/>
            <person name="Liu T."/>
            <person name="Li B."/>
            <person name="Bai Z."/>
            <person name="Luis Goicoechea J."/>
            <person name="Liang C."/>
            <person name="Chen C."/>
            <person name="Zhang W."/>
            <person name="Sun S."/>
            <person name="Liao Y."/>
            <person name="Zhang X."/>
            <person name="Yang L."/>
            <person name="Song C."/>
            <person name="Wang M."/>
            <person name="Shi J."/>
            <person name="Liu G."/>
            <person name="Liu J."/>
            <person name="Zhou H."/>
            <person name="Zhou W."/>
            <person name="Yu Q."/>
            <person name="An N."/>
            <person name="Chen Y."/>
            <person name="Cai Q."/>
            <person name="Wang B."/>
            <person name="Liu B."/>
            <person name="Min J."/>
            <person name="Huang Y."/>
            <person name="Wu H."/>
            <person name="Li Z."/>
            <person name="Zhang Y."/>
            <person name="Yin Y."/>
            <person name="Song W."/>
            <person name="Jiang J."/>
            <person name="Jackson S.A."/>
            <person name="Wing R.A."/>
            <person name="Wang J."/>
            <person name="Chen M."/>
        </authorList>
    </citation>
    <scope>NUCLEOTIDE SEQUENCE [LARGE SCALE GENOMIC DNA]</scope>
    <source>
        <strain evidence="2">cv. IRGC 101232</strain>
    </source>
</reference>
<dbReference type="Gramene" id="OB11G23790.1">
    <property type="protein sequence ID" value="OB11G23790.1"/>
    <property type="gene ID" value="OB11G23790"/>
</dbReference>
<keyword evidence="1" id="KW-1133">Transmembrane helix</keyword>
<keyword evidence="1" id="KW-0472">Membrane</keyword>
<reference evidence="2" key="2">
    <citation type="submission" date="2013-04" db="UniProtKB">
        <authorList>
            <consortium name="EnsemblPlants"/>
        </authorList>
    </citation>
    <scope>IDENTIFICATION</scope>
</reference>
<keyword evidence="1" id="KW-0812">Transmembrane</keyword>
<evidence type="ECO:0000313" key="3">
    <source>
        <dbReference type="Proteomes" id="UP000006038"/>
    </source>
</evidence>
<dbReference type="EnsemblPlants" id="OB11G23790.1">
    <property type="protein sequence ID" value="OB11G23790.1"/>
    <property type="gene ID" value="OB11G23790"/>
</dbReference>
<dbReference type="HOGENOM" id="CLU_141275_0_0_1"/>
<evidence type="ECO:0000313" key="2">
    <source>
        <dbReference type="EnsemblPlants" id="OB11G23790.1"/>
    </source>
</evidence>
<name>J3N993_ORYBR</name>
<protein>
    <submittedName>
        <fullName evidence="2">Uncharacterized protein</fullName>
    </submittedName>
</protein>
<sequence length="130" mass="14500">MTAIATYGRSHKRRPQGQRSSIMLYLKQLAGAACVLVLTIYLCRFLLLRRVFSDDHKLRFRLKVGIGFLYISLSAVLFYLSAAVMALPPWGAVAMWGMVVVAVELAYAFFFPYSCICIGDDADKTPPLSV</sequence>
<accession>J3N993</accession>
<feature type="transmembrane region" description="Helical" evidence="1">
    <location>
        <begin position="68"/>
        <end position="87"/>
    </location>
</feature>
<organism evidence="2">
    <name type="scientific">Oryza brachyantha</name>
    <name type="common">malo sina</name>
    <dbReference type="NCBI Taxonomy" id="4533"/>
    <lineage>
        <taxon>Eukaryota</taxon>
        <taxon>Viridiplantae</taxon>
        <taxon>Streptophyta</taxon>
        <taxon>Embryophyta</taxon>
        <taxon>Tracheophyta</taxon>
        <taxon>Spermatophyta</taxon>
        <taxon>Magnoliopsida</taxon>
        <taxon>Liliopsida</taxon>
        <taxon>Poales</taxon>
        <taxon>Poaceae</taxon>
        <taxon>BOP clade</taxon>
        <taxon>Oryzoideae</taxon>
        <taxon>Oryzeae</taxon>
        <taxon>Oryzinae</taxon>
        <taxon>Oryza</taxon>
    </lineage>
</organism>
<dbReference type="AlphaFoldDB" id="J3N993"/>
<evidence type="ECO:0000256" key="1">
    <source>
        <dbReference type="SAM" id="Phobius"/>
    </source>
</evidence>
<proteinExistence type="predicted"/>
<feature type="transmembrane region" description="Helical" evidence="1">
    <location>
        <begin position="29"/>
        <end position="47"/>
    </location>
</feature>